<proteinExistence type="predicted"/>
<dbReference type="EMBL" id="LFQU01000026">
    <property type="protein sequence ID" value="KOO67771.1"/>
    <property type="molecule type" value="Genomic_DNA"/>
</dbReference>
<dbReference type="InterPro" id="IPR024361">
    <property type="entry name" value="BACON"/>
</dbReference>
<reference evidence="2 3" key="1">
    <citation type="submission" date="2015-06" db="EMBL/GenBank/DDBJ databases">
        <title>Prevotella sp. 109, sp. nov., a novel member of the family Prevotellaceae isolated from human faeces.</title>
        <authorList>
            <person name="Shkoporov A.N."/>
            <person name="Chaplin A.V."/>
            <person name="Kafarskaia L.I."/>
            <person name="Efimov B.A."/>
        </authorList>
    </citation>
    <scope>NUCLEOTIDE SEQUENCE [LARGE SCALE GENOMIC DNA]</scope>
    <source>
        <strain evidence="2 3">109</strain>
    </source>
</reference>
<evidence type="ECO:0000313" key="2">
    <source>
        <dbReference type="EMBL" id="KOO67771.1"/>
    </source>
</evidence>
<dbReference type="Proteomes" id="UP000036951">
    <property type="component" value="Unassembled WGS sequence"/>
</dbReference>
<dbReference type="InterPro" id="IPR013783">
    <property type="entry name" value="Ig-like_fold"/>
</dbReference>
<name>A0A8E1QW52_9BACT</name>
<organism evidence="2 3">
    <name type="scientific">Xylanibacter rarus</name>
    <dbReference type="NCBI Taxonomy" id="1676614"/>
    <lineage>
        <taxon>Bacteria</taxon>
        <taxon>Pseudomonadati</taxon>
        <taxon>Bacteroidota</taxon>
        <taxon>Bacteroidia</taxon>
        <taxon>Bacteroidales</taxon>
        <taxon>Prevotellaceae</taxon>
        <taxon>Xylanibacter</taxon>
    </lineage>
</organism>
<evidence type="ECO:0000313" key="3">
    <source>
        <dbReference type="Proteomes" id="UP000036951"/>
    </source>
</evidence>
<dbReference type="AlphaFoldDB" id="A0A8E1QW52"/>
<sequence>MDEKENCADTGKFEKTYEWLTVKRDGENLYVTAQPNNTGKERTFKVVITAGDAGDTLYGTQPAQ</sequence>
<accession>A0A8E1QW52</accession>
<dbReference type="Gene3D" id="2.60.40.10">
    <property type="entry name" value="Immunoglobulins"/>
    <property type="match status" value="1"/>
</dbReference>
<comment type="caution">
    <text evidence="2">The sequence shown here is derived from an EMBL/GenBank/DDBJ whole genome shotgun (WGS) entry which is preliminary data.</text>
</comment>
<protein>
    <recommendedName>
        <fullName evidence="1">BACON domain-containing protein</fullName>
    </recommendedName>
</protein>
<evidence type="ECO:0000259" key="1">
    <source>
        <dbReference type="Pfam" id="PF13004"/>
    </source>
</evidence>
<keyword evidence="3" id="KW-1185">Reference proteome</keyword>
<dbReference type="Pfam" id="PF13004">
    <property type="entry name" value="BACON"/>
    <property type="match status" value="1"/>
</dbReference>
<feature type="domain" description="BACON" evidence="1">
    <location>
        <begin position="14"/>
        <end position="56"/>
    </location>
</feature>
<gene>
    <name evidence="2" type="ORF">ACU52_11725</name>
</gene>